<proteinExistence type="predicted"/>
<dbReference type="Proteomes" id="UP000323502">
    <property type="component" value="Unassembled WGS sequence"/>
</dbReference>
<keyword evidence="2" id="KW-0472">Membrane</keyword>
<dbReference type="EMBL" id="FNBI01000001">
    <property type="protein sequence ID" value="SDE81502.1"/>
    <property type="molecule type" value="Genomic_DNA"/>
</dbReference>
<name>A0A1G7G090_9SPHN</name>
<feature type="region of interest" description="Disordered" evidence="1">
    <location>
        <begin position="121"/>
        <end position="142"/>
    </location>
</feature>
<protein>
    <submittedName>
        <fullName evidence="4">Uncharacterized protein</fullName>
    </submittedName>
</protein>
<gene>
    <name evidence="3" type="ORF">GQR91_03065</name>
    <name evidence="4" type="ORF">SAMN05216557_101638</name>
</gene>
<evidence type="ECO:0000313" key="5">
    <source>
        <dbReference type="Proteomes" id="UP000323502"/>
    </source>
</evidence>
<reference evidence="4 5" key="1">
    <citation type="submission" date="2016-10" db="EMBL/GenBank/DDBJ databases">
        <authorList>
            <person name="Varghese N."/>
            <person name="Submissions S."/>
        </authorList>
    </citation>
    <scope>NUCLEOTIDE SEQUENCE [LARGE SCALE GENOMIC DNA]</scope>
    <source>
        <strain evidence="4 5">S7-754</strain>
    </source>
</reference>
<keyword evidence="5" id="KW-1185">Reference proteome</keyword>
<dbReference type="OrthoDB" id="7584816at2"/>
<organism evidence="4 5">
    <name type="scientific">Sphingomonas carotinifaciens</name>
    <dbReference type="NCBI Taxonomy" id="1166323"/>
    <lineage>
        <taxon>Bacteria</taxon>
        <taxon>Pseudomonadati</taxon>
        <taxon>Pseudomonadota</taxon>
        <taxon>Alphaproteobacteria</taxon>
        <taxon>Sphingomonadales</taxon>
        <taxon>Sphingomonadaceae</taxon>
        <taxon>Sphingomonas</taxon>
    </lineage>
</organism>
<dbReference type="AlphaFoldDB" id="A0A1G7G090"/>
<feature type="transmembrane region" description="Helical" evidence="2">
    <location>
        <begin position="45"/>
        <end position="61"/>
    </location>
</feature>
<evidence type="ECO:0000313" key="6">
    <source>
        <dbReference type="Proteomes" id="UP000436801"/>
    </source>
</evidence>
<dbReference type="EMBL" id="WSUT01000005">
    <property type="protein sequence ID" value="MWC42637.1"/>
    <property type="molecule type" value="Genomic_DNA"/>
</dbReference>
<evidence type="ECO:0000256" key="2">
    <source>
        <dbReference type="SAM" id="Phobius"/>
    </source>
</evidence>
<keyword evidence="2" id="KW-0812">Transmembrane</keyword>
<evidence type="ECO:0000313" key="3">
    <source>
        <dbReference type="EMBL" id="MWC42637.1"/>
    </source>
</evidence>
<dbReference type="RefSeq" id="WP_149681116.1">
    <property type="nucleotide sequence ID" value="NZ_FNBI01000001.1"/>
</dbReference>
<evidence type="ECO:0000313" key="4">
    <source>
        <dbReference type="EMBL" id="SDE81502.1"/>
    </source>
</evidence>
<feature type="transmembrane region" description="Helical" evidence="2">
    <location>
        <begin position="81"/>
        <end position="102"/>
    </location>
</feature>
<keyword evidence="2" id="KW-1133">Transmembrane helix</keyword>
<accession>A0A1G7G090</accession>
<sequence length="142" mass="15775">MLLMVMLYLWGLLIMVPDTPVGRAVHRCLVEASARVLLRVQRAHVMLGIIVATVLLAGWMLEADEIRMVLMAAPDIMGLAPWIEMGTLADLVGVLVGASVLGRMRGMRQWVRARLGRGQRRQRRARGRRDDEPGPVASLAWA</sequence>
<reference evidence="3 6" key="2">
    <citation type="submission" date="2019-12" db="EMBL/GenBank/DDBJ databases">
        <authorList>
            <person name="Zheng J."/>
        </authorList>
    </citation>
    <scope>NUCLEOTIDE SEQUENCE [LARGE SCALE GENOMIC DNA]</scope>
    <source>
        <strain evidence="3 6">DSM 27347</strain>
    </source>
</reference>
<dbReference type="Proteomes" id="UP000436801">
    <property type="component" value="Unassembled WGS sequence"/>
</dbReference>
<evidence type="ECO:0000256" key="1">
    <source>
        <dbReference type="SAM" id="MobiDB-lite"/>
    </source>
</evidence>